<gene>
    <name evidence="1" type="ORF">NAEGRDRAFT_74612</name>
</gene>
<protein>
    <submittedName>
        <fullName evidence="1">Predicted protein</fullName>
    </submittedName>
</protein>
<dbReference type="InParanoid" id="D2VZT5"/>
<dbReference type="KEGG" id="ngr:NAEGRDRAFT_74612"/>
<evidence type="ECO:0000313" key="1">
    <source>
        <dbReference type="EMBL" id="EFC37584.1"/>
    </source>
</evidence>
<organism evidence="2">
    <name type="scientific">Naegleria gruberi</name>
    <name type="common">Amoeba</name>
    <dbReference type="NCBI Taxonomy" id="5762"/>
    <lineage>
        <taxon>Eukaryota</taxon>
        <taxon>Discoba</taxon>
        <taxon>Heterolobosea</taxon>
        <taxon>Tetramitia</taxon>
        <taxon>Eutetramitia</taxon>
        <taxon>Vahlkampfiidae</taxon>
        <taxon>Naegleria</taxon>
    </lineage>
</organism>
<dbReference type="AlphaFoldDB" id="D2VZT5"/>
<dbReference type="EMBL" id="GG738916">
    <property type="protein sequence ID" value="EFC37584.1"/>
    <property type="molecule type" value="Genomic_DNA"/>
</dbReference>
<keyword evidence="2" id="KW-1185">Reference proteome</keyword>
<dbReference type="Proteomes" id="UP000006671">
    <property type="component" value="Unassembled WGS sequence"/>
</dbReference>
<reference evidence="1 2" key="1">
    <citation type="journal article" date="2010" name="Cell">
        <title>The genome of Naegleria gruberi illuminates early eukaryotic versatility.</title>
        <authorList>
            <person name="Fritz-Laylin L.K."/>
            <person name="Prochnik S.E."/>
            <person name="Ginger M.L."/>
            <person name="Dacks J.B."/>
            <person name="Carpenter M.L."/>
            <person name="Field M.C."/>
            <person name="Kuo A."/>
            <person name="Paredez A."/>
            <person name="Chapman J."/>
            <person name="Pham J."/>
            <person name="Shu S."/>
            <person name="Neupane R."/>
            <person name="Cipriano M."/>
            <person name="Mancuso J."/>
            <person name="Tu H."/>
            <person name="Salamov A."/>
            <person name="Lindquist E."/>
            <person name="Shapiro H."/>
            <person name="Lucas S."/>
            <person name="Grigoriev I.V."/>
            <person name="Cande W.Z."/>
            <person name="Fulton C."/>
            <person name="Rokhsar D.S."/>
            <person name="Dawson S.C."/>
        </authorList>
    </citation>
    <scope>NUCLEOTIDE SEQUENCE [LARGE SCALE GENOMIC DNA]</scope>
    <source>
        <strain evidence="1 2">NEG-M</strain>
    </source>
</reference>
<dbReference type="VEuPathDB" id="AmoebaDB:NAEGRDRAFT_74612"/>
<evidence type="ECO:0000313" key="2">
    <source>
        <dbReference type="Proteomes" id="UP000006671"/>
    </source>
</evidence>
<accession>D2VZT5</accession>
<dbReference type="RefSeq" id="XP_002670328.1">
    <property type="nucleotide sequence ID" value="XM_002670282.1"/>
</dbReference>
<name>D2VZT5_NAEGR</name>
<proteinExistence type="predicted"/>
<dbReference type="GeneID" id="8857587"/>
<sequence>MAKLVQHKLMISEMSQTFDSVFGSSSGSIHHSNKNKNSSSSSSLSNRKQQVELEFETEGDENAVQVKFEKLKGGKSEKRYKLIINYPKERSGEIKFSISKYCIEKKQVIVLIEDFKLEKSVSLFVGRIAAESKIFMIELKEEYIGMPIAKVAEKLFAPHCIDKSVTSEGCMIINPNLFFVDEPSQMIKTTCDMAMGMFDPSGNHSHIEPVLHQLSIGYRKYNQIWVKGFSFMNGFSPFKAVLNAANRDTIGEHSFGFCFKNGTYKFNSGYYFENVERYEFEECVEFSLGYMGKSTKFQKGNFLDFVYVRGKVKKGTKSVCTLTSWKRLCILNSYYSTWITTITLKK</sequence>